<dbReference type="InterPro" id="IPR000719">
    <property type="entry name" value="Prot_kinase_dom"/>
</dbReference>
<accession>A0A7S3LH54</accession>
<dbReference type="PROSITE" id="PS50011">
    <property type="entry name" value="PROTEIN_KINASE_DOM"/>
    <property type="match status" value="1"/>
</dbReference>
<dbReference type="GO" id="GO:0005524">
    <property type="term" value="F:ATP binding"/>
    <property type="evidence" value="ECO:0007669"/>
    <property type="project" value="InterPro"/>
</dbReference>
<dbReference type="SUPFAM" id="SSF56112">
    <property type="entry name" value="Protein kinase-like (PK-like)"/>
    <property type="match status" value="1"/>
</dbReference>
<evidence type="ECO:0000259" key="2">
    <source>
        <dbReference type="PROSITE" id="PS50011"/>
    </source>
</evidence>
<dbReference type="Pfam" id="PF00069">
    <property type="entry name" value="Pkinase"/>
    <property type="match status" value="1"/>
</dbReference>
<gene>
    <name evidence="3" type="ORF">ACOF00016_LOCUS17719</name>
</gene>
<dbReference type="GO" id="GO:0004674">
    <property type="term" value="F:protein serine/threonine kinase activity"/>
    <property type="evidence" value="ECO:0007669"/>
    <property type="project" value="TreeGrafter"/>
</dbReference>
<dbReference type="PANTHER" id="PTHR44329">
    <property type="entry name" value="SERINE/THREONINE-PROTEIN KINASE TNNI3K-RELATED"/>
    <property type="match status" value="1"/>
</dbReference>
<feature type="region of interest" description="Disordered" evidence="1">
    <location>
        <begin position="75"/>
        <end position="101"/>
    </location>
</feature>
<organism evidence="3">
    <name type="scientific">Amphora coffeiformis</name>
    <dbReference type="NCBI Taxonomy" id="265554"/>
    <lineage>
        <taxon>Eukaryota</taxon>
        <taxon>Sar</taxon>
        <taxon>Stramenopiles</taxon>
        <taxon>Ochrophyta</taxon>
        <taxon>Bacillariophyta</taxon>
        <taxon>Bacillariophyceae</taxon>
        <taxon>Bacillariophycidae</taxon>
        <taxon>Thalassiophysales</taxon>
        <taxon>Catenulaceae</taxon>
        <taxon>Amphora</taxon>
    </lineage>
</organism>
<feature type="compositionally biased region" description="Acidic residues" evidence="1">
    <location>
        <begin position="434"/>
        <end position="447"/>
    </location>
</feature>
<evidence type="ECO:0000256" key="1">
    <source>
        <dbReference type="SAM" id="MobiDB-lite"/>
    </source>
</evidence>
<dbReference type="AlphaFoldDB" id="A0A7S3LH54"/>
<sequence length="447" mass="50914">MGRTAAQEAAFANRMLARADQYLAAVDDAYILKERGHSIRPMPKFRPEEITIGRELGRGGFGVVCEIKKFVLDAVEPPERDVPPENPPDDSPGGDEEKETATTMQMDSVMSKSGHFSEIADSEHYAIDKARQVMANRVLKNGTPRYALKLLHGELSQVEKARGMIDLALEAKYLSIVWHPNIIKMRGMAKGDMVDPDFFIILDRLHETLTKRMNRWHKEYRKYNVTFLGMCRNKKGLAALMLERMTVAYDLAAAFFYLHENRLVYRDIKPENIGFDVRGDVKVFDFGLCKSLSSKLKARDGGYGYRLTGKAGSLPYMAPEVALMKTYDTKCDVYSFAILLWEMLSCKPAFDKYSTVQFIEKVAVENERLPVEKSWPPLTRLMLPEAWDHDPAKRPDMKRVAILIRGDLNDLTTDEKVLHRTKHLQNRSQHSLEGDDDGQDLDGFDKV</sequence>
<protein>
    <recommendedName>
        <fullName evidence="2">Protein kinase domain-containing protein</fullName>
    </recommendedName>
</protein>
<dbReference type="SMART" id="SM00220">
    <property type="entry name" value="S_TKc"/>
    <property type="match status" value="1"/>
</dbReference>
<dbReference type="InterPro" id="IPR011009">
    <property type="entry name" value="Kinase-like_dom_sf"/>
</dbReference>
<dbReference type="InterPro" id="IPR051681">
    <property type="entry name" value="Ser/Thr_Kinases-Pseudokinases"/>
</dbReference>
<name>A0A7S3LH54_9STRA</name>
<dbReference type="EMBL" id="HBIM01023944">
    <property type="protein sequence ID" value="CAE0421070.1"/>
    <property type="molecule type" value="Transcribed_RNA"/>
</dbReference>
<feature type="domain" description="Protein kinase" evidence="2">
    <location>
        <begin position="50"/>
        <end position="404"/>
    </location>
</feature>
<dbReference type="Gene3D" id="1.10.510.10">
    <property type="entry name" value="Transferase(Phosphotransferase) domain 1"/>
    <property type="match status" value="1"/>
</dbReference>
<evidence type="ECO:0000313" key="3">
    <source>
        <dbReference type="EMBL" id="CAE0421070.1"/>
    </source>
</evidence>
<reference evidence="3" key="1">
    <citation type="submission" date="2021-01" db="EMBL/GenBank/DDBJ databases">
        <authorList>
            <person name="Corre E."/>
            <person name="Pelletier E."/>
            <person name="Niang G."/>
            <person name="Scheremetjew M."/>
            <person name="Finn R."/>
            <person name="Kale V."/>
            <person name="Holt S."/>
            <person name="Cochrane G."/>
            <person name="Meng A."/>
            <person name="Brown T."/>
            <person name="Cohen L."/>
        </authorList>
    </citation>
    <scope>NUCLEOTIDE SEQUENCE</scope>
    <source>
        <strain evidence="3">CCMP127</strain>
    </source>
</reference>
<proteinExistence type="predicted"/>
<feature type="region of interest" description="Disordered" evidence="1">
    <location>
        <begin position="422"/>
        <end position="447"/>
    </location>
</feature>